<dbReference type="GO" id="GO:0043548">
    <property type="term" value="F:phosphatidylinositol 3-kinase binding"/>
    <property type="evidence" value="ECO:0007669"/>
    <property type="project" value="TreeGrafter"/>
</dbReference>
<proteinExistence type="inferred from homology"/>
<feature type="compositionally biased region" description="Low complexity" evidence="3">
    <location>
        <begin position="38"/>
        <end position="50"/>
    </location>
</feature>
<dbReference type="Proteomes" id="UP000027586">
    <property type="component" value="Unassembled WGS sequence"/>
</dbReference>
<dbReference type="EMBL" id="CBTN010000051">
    <property type="protein sequence ID" value="CDH57941.1"/>
    <property type="molecule type" value="Genomic_DNA"/>
</dbReference>
<evidence type="ECO:0000259" key="5">
    <source>
        <dbReference type="Pfam" id="PF17675"/>
    </source>
</evidence>
<dbReference type="InterPro" id="IPR038274">
    <property type="entry name" value="Atg6/Beclin_C_sf"/>
</dbReference>
<evidence type="ECO:0000313" key="6">
    <source>
        <dbReference type="EMBL" id="CDH57941.1"/>
    </source>
</evidence>
<dbReference type="GO" id="GO:0000407">
    <property type="term" value="C:phagophore assembly site"/>
    <property type="evidence" value="ECO:0007669"/>
    <property type="project" value="TreeGrafter"/>
</dbReference>
<evidence type="ECO:0000259" key="4">
    <source>
        <dbReference type="Pfam" id="PF04111"/>
    </source>
</evidence>
<dbReference type="GO" id="GO:0000423">
    <property type="term" value="P:mitophagy"/>
    <property type="evidence" value="ECO:0007669"/>
    <property type="project" value="TreeGrafter"/>
</dbReference>
<dbReference type="STRING" id="1263082.A0A068S9J0"/>
<keyword evidence="2" id="KW-0175">Coiled coil</keyword>
<reference evidence="6" key="1">
    <citation type="submission" date="2013-08" db="EMBL/GenBank/DDBJ databases">
        <title>Gene expansion shapes genome architecture in the human pathogen Lichtheimia corymbifera: an evolutionary genomics analysis in the ancient terrestrial Mucorales (Mucoromycotina).</title>
        <authorList>
            <person name="Schwartze V.U."/>
            <person name="Winter S."/>
            <person name="Shelest E."/>
            <person name="Marcet-Houben M."/>
            <person name="Horn F."/>
            <person name="Wehner S."/>
            <person name="Hoffmann K."/>
            <person name="Riege K."/>
            <person name="Sammeth M."/>
            <person name="Nowrousian M."/>
            <person name="Valiante V."/>
            <person name="Linde J."/>
            <person name="Jacobsen I.D."/>
            <person name="Marz M."/>
            <person name="Brakhage A.A."/>
            <person name="Gabaldon T."/>
            <person name="Bocker S."/>
            <person name="Voigt K."/>
        </authorList>
    </citation>
    <scope>NUCLEOTIDE SEQUENCE [LARGE SCALE GENOMIC DNA]</scope>
    <source>
        <strain evidence="6">FSU 9682</strain>
    </source>
</reference>
<dbReference type="Pfam" id="PF04111">
    <property type="entry name" value="APG6"/>
    <property type="match status" value="1"/>
</dbReference>
<dbReference type="GO" id="GO:0030674">
    <property type="term" value="F:protein-macromolecule adaptor activity"/>
    <property type="evidence" value="ECO:0007669"/>
    <property type="project" value="TreeGrafter"/>
</dbReference>
<feature type="region of interest" description="Disordered" evidence="3">
    <location>
        <begin position="38"/>
        <end position="84"/>
    </location>
</feature>
<dbReference type="GO" id="GO:0000045">
    <property type="term" value="P:autophagosome assembly"/>
    <property type="evidence" value="ECO:0007669"/>
    <property type="project" value="TreeGrafter"/>
</dbReference>
<feature type="domain" description="Atg6 BARA" evidence="4">
    <location>
        <begin position="345"/>
        <end position="519"/>
    </location>
</feature>
<dbReference type="InterPro" id="IPR040455">
    <property type="entry name" value="Atg6_BARA"/>
</dbReference>
<feature type="compositionally biased region" description="Low complexity" evidence="3">
    <location>
        <begin position="147"/>
        <end position="179"/>
    </location>
</feature>
<feature type="coiled-coil region" evidence="2">
    <location>
        <begin position="217"/>
        <end position="334"/>
    </location>
</feature>
<dbReference type="GO" id="GO:0045324">
    <property type="term" value="P:late endosome to vacuole transport"/>
    <property type="evidence" value="ECO:0007669"/>
    <property type="project" value="TreeGrafter"/>
</dbReference>
<protein>
    <submittedName>
        <fullName evidence="6">Autophagy protein</fullName>
    </submittedName>
</protein>
<name>A0A068S9J0_9FUNG</name>
<evidence type="ECO:0000256" key="3">
    <source>
        <dbReference type="SAM" id="MobiDB-lite"/>
    </source>
</evidence>
<dbReference type="PANTHER" id="PTHR12768">
    <property type="entry name" value="BECLIN 1"/>
    <property type="match status" value="1"/>
</dbReference>
<feature type="region of interest" description="Disordered" evidence="3">
    <location>
        <begin position="98"/>
        <end position="189"/>
    </location>
</feature>
<evidence type="ECO:0000256" key="2">
    <source>
        <dbReference type="SAM" id="Coils"/>
    </source>
</evidence>
<dbReference type="GO" id="GO:0034272">
    <property type="term" value="C:phosphatidylinositol 3-kinase complex, class III, type II"/>
    <property type="evidence" value="ECO:0007669"/>
    <property type="project" value="TreeGrafter"/>
</dbReference>
<dbReference type="AlphaFoldDB" id="A0A068S9J0"/>
<feature type="domain" description="Atg6/beclin coiled-coil" evidence="5">
    <location>
        <begin position="214"/>
        <end position="341"/>
    </location>
</feature>
<feature type="compositionally biased region" description="Polar residues" evidence="3">
    <location>
        <begin position="67"/>
        <end position="78"/>
    </location>
</feature>
<evidence type="ECO:0000256" key="1">
    <source>
        <dbReference type="ARBA" id="ARBA00005965"/>
    </source>
</evidence>
<feature type="compositionally biased region" description="Low complexity" evidence="3">
    <location>
        <begin position="105"/>
        <end position="136"/>
    </location>
</feature>
<comment type="caution">
    <text evidence="6">The sequence shown here is derived from an EMBL/GenBank/DDBJ whole genome shotgun (WGS) entry which is preliminary data.</text>
</comment>
<feature type="compositionally biased region" description="Polar residues" evidence="3">
    <location>
        <begin position="137"/>
        <end position="146"/>
    </location>
</feature>
<dbReference type="Pfam" id="PF17675">
    <property type="entry name" value="APG6_N"/>
    <property type="match status" value="1"/>
</dbReference>
<dbReference type="GO" id="GO:0006995">
    <property type="term" value="P:cellular response to nitrogen starvation"/>
    <property type="evidence" value="ECO:0007669"/>
    <property type="project" value="TreeGrafter"/>
</dbReference>
<dbReference type="InterPro" id="IPR007243">
    <property type="entry name" value="Atg6/Beclin"/>
</dbReference>
<accession>A0A068S9J0</accession>
<dbReference type="InterPro" id="IPR041691">
    <property type="entry name" value="Atg6/beclin_CC"/>
</dbReference>
<gene>
    <name evidence="6" type="ORF">LCOR_08823.1</name>
</gene>
<organism evidence="6 7">
    <name type="scientific">Lichtheimia corymbifera JMRC:FSU:9682</name>
    <dbReference type="NCBI Taxonomy" id="1263082"/>
    <lineage>
        <taxon>Eukaryota</taxon>
        <taxon>Fungi</taxon>
        <taxon>Fungi incertae sedis</taxon>
        <taxon>Mucoromycota</taxon>
        <taxon>Mucoromycotina</taxon>
        <taxon>Mucoromycetes</taxon>
        <taxon>Mucorales</taxon>
        <taxon>Lichtheimiaceae</taxon>
        <taxon>Lichtheimia</taxon>
    </lineage>
</organism>
<dbReference type="GO" id="GO:0034271">
    <property type="term" value="C:phosphatidylinositol 3-kinase complex, class III, type I"/>
    <property type="evidence" value="ECO:0007669"/>
    <property type="project" value="TreeGrafter"/>
</dbReference>
<comment type="similarity">
    <text evidence="1">Belongs to the beclin family.</text>
</comment>
<dbReference type="Gene3D" id="1.10.418.40">
    <property type="entry name" value="Autophagy protein 6/Beclin 1"/>
    <property type="match status" value="1"/>
</dbReference>
<dbReference type="OrthoDB" id="20368at2759"/>
<dbReference type="VEuPathDB" id="FungiDB:LCOR_08823.1"/>
<evidence type="ECO:0000313" key="7">
    <source>
        <dbReference type="Proteomes" id="UP000027586"/>
    </source>
</evidence>
<keyword evidence="7" id="KW-1185">Reference proteome</keyword>
<sequence>MQAFTCQRCKQPLRIDDSLADLDSASADLLTAPLSAEEQYQQQLRQQSSRHSTTKDALTKRHVGVGNKQSMAGGSNNRSMRDSLPLPSESFVVLTRSQVGQNQVPSSSSPLASYSSSSPATTTPTAIPPSSSSATSNHHLTTSPHATSTSNNQHHQHHTTTTATTTTTTGANNTGSSSSTHDDTSNRNNSLSHRLRVANRLFNIISSKSSIDHPMCQECTDLLLESLEKELEDVSRERDAYIEFFAKIKENRVDDDMRQELERVVEELKEAEKEALAELSKVQSEHELVQQELEELERELKALDDREERFWEQYNDYEIKLENFQNERDSINLKYDHDVKQYERLQRTVVYNDAFCISQDGPFGTINGFRLGRLSSHPVEWSEINAACGQTLLLLYTVANKLKFQFKTYRLVPMGSFSRVEKVDGDIVNSYELYGSEIGLSRMFLNRRFDHAMEGMLNCLKQLTDFAEERDRSLRFPYRIHKDKIGDLSIRVQFNQDEAWTRALKYMLTNMKWVLVFASRANVSVESH</sequence>
<dbReference type="PANTHER" id="PTHR12768:SF4">
    <property type="entry name" value="BECLIN-1"/>
    <property type="match status" value="1"/>
</dbReference>